<feature type="domain" description="Solute-binding protein family 3/N-terminal" evidence="5">
    <location>
        <begin position="44"/>
        <end position="268"/>
    </location>
</feature>
<dbReference type="RefSeq" id="WP_044010141.1">
    <property type="nucleotide sequence ID" value="NZ_AWTT01000006.1"/>
</dbReference>
<dbReference type="PROSITE" id="PS51257">
    <property type="entry name" value="PROKAR_LIPOPROTEIN"/>
    <property type="match status" value="1"/>
</dbReference>
<feature type="chain" id="PRO_5002226784" evidence="4">
    <location>
        <begin position="30"/>
        <end position="279"/>
    </location>
</feature>
<sequence length="279" mass="30451">MKRKWRFIGMLTALTLLLVTMSSCGTKSALSDQNVLQNDIKSNTITWGVKADTKLFGLMDIKNSKVQGFEIDMAKALTKEILGKDGKAVFVPVTSQTRVPLLRNGNIDAIIATMTITPEREKQVDFTKSYFNAGQAILVKKGSPIHSVKDLNKKGAVVLGVTGSNSVQNIGTYAPKAKVLQLSDYAQALTALKSGQGQALTTDNGILFGMSVENPGYVVVGGSFTKEPYGIAVDQGQTKFKNRLNKALRAVEKDGTYNKILKKWFGNVKGFNYEEMKRS</sequence>
<evidence type="ECO:0000256" key="2">
    <source>
        <dbReference type="ARBA" id="ARBA00022448"/>
    </source>
</evidence>
<dbReference type="GO" id="GO:0015276">
    <property type="term" value="F:ligand-gated monoatomic ion channel activity"/>
    <property type="evidence" value="ECO:0007669"/>
    <property type="project" value="InterPro"/>
</dbReference>
<evidence type="ECO:0000313" key="7">
    <source>
        <dbReference type="EMBL" id="KIS03962.1"/>
    </source>
</evidence>
<name>A0A0D1A8C3_9LACO</name>
<dbReference type="InterPro" id="IPR001320">
    <property type="entry name" value="Iontro_rcpt_C"/>
</dbReference>
<comment type="caution">
    <text evidence="7">The sequence shown here is derived from an EMBL/GenBank/DDBJ whole genome shotgun (WGS) entry which is preliminary data.</text>
</comment>
<evidence type="ECO:0000256" key="4">
    <source>
        <dbReference type="SAM" id="SignalP"/>
    </source>
</evidence>
<dbReference type="GO" id="GO:0016020">
    <property type="term" value="C:membrane"/>
    <property type="evidence" value="ECO:0007669"/>
    <property type="project" value="InterPro"/>
</dbReference>
<dbReference type="EMBL" id="AWTT01000006">
    <property type="protein sequence ID" value="KIS03962.1"/>
    <property type="molecule type" value="Genomic_DNA"/>
</dbReference>
<keyword evidence="2" id="KW-0813">Transport</keyword>
<keyword evidence="8" id="KW-1185">Reference proteome</keyword>
<organism evidence="7 8">
    <name type="scientific">Paucilactobacillus wasatchensis</name>
    <dbReference type="NCBI Taxonomy" id="1335616"/>
    <lineage>
        <taxon>Bacteria</taxon>
        <taxon>Bacillati</taxon>
        <taxon>Bacillota</taxon>
        <taxon>Bacilli</taxon>
        <taxon>Lactobacillales</taxon>
        <taxon>Lactobacillaceae</taxon>
        <taxon>Paucilactobacillus</taxon>
    </lineage>
</organism>
<dbReference type="Pfam" id="PF00497">
    <property type="entry name" value="SBP_bac_3"/>
    <property type="match status" value="1"/>
</dbReference>
<dbReference type="PANTHER" id="PTHR30085:SF6">
    <property type="entry name" value="ABC TRANSPORTER GLUTAMINE-BINDING PROTEIN GLNH"/>
    <property type="match status" value="1"/>
</dbReference>
<dbReference type="STRING" id="1335616.WDC_0414"/>
<dbReference type="OrthoDB" id="115856at2"/>
<dbReference type="SMART" id="SM00062">
    <property type="entry name" value="PBPb"/>
    <property type="match status" value="1"/>
</dbReference>
<dbReference type="GO" id="GO:0006865">
    <property type="term" value="P:amino acid transport"/>
    <property type="evidence" value="ECO:0007669"/>
    <property type="project" value="TreeGrafter"/>
</dbReference>
<dbReference type="SMART" id="SM00079">
    <property type="entry name" value="PBPe"/>
    <property type="match status" value="1"/>
</dbReference>
<evidence type="ECO:0000313" key="8">
    <source>
        <dbReference type="Proteomes" id="UP000032279"/>
    </source>
</evidence>
<feature type="signal peptide" evidence="4">
    <location>
        <begin position="1"/>
        <end position="29"/>
    </location>
</feature>
<evidence type="ECO:0000256" key="1">
    <source>
        <dbReference type="ARBA" id="ARBA00010333"/>
    </source>
</evidence>
<evidence type="ECO:0000259" key="6">
    <source>
        <dbReference type="SMART" id="SM00079"/>
    </source>
</evidence>
<dbReference type="AlphaFoldDB" id="A0A0D1A8C3"/>
<proteinExistence type="inferred from homology"/>
<dbReference type="InterPro" id="IPR051455">
    <property type="entry name" value="Bact_solute-bind_prot3"/>
</dbReference>
<dbReference type="Proteomes" id="UP000032279">
    <property type="component" value="Unassembled WGS sequence"/>
</dbReference>
<dbReference type="PANTHER" id="PTHR30085">
    <property type="entry name" value="AMINO ACID ABC TRANSPORTER PERMEASE"/>
    <property type="match status" value="1"/>
</dbReference>
<reference evidence="7 8" key="1">
    <citation type="submission" date="2013-08" db="EMBL/GenBank/DDBJ databases">
        <title>Lactobacillus wasatchii sp. WDC04, a late gas producing bacteria isolated from aged chedder cheese.</title>
        <authorList>
            <person name="Oberg C.J."/>
            <person name="Culumber M."/>
            <person name="McMahon D.J."/>
            <person name="Broadbent J.R."/>
            <person name="Oberg T.S."/>
            <person name="Ortaki F."/>
        </authorList>
    </citation>
    <scope>NUCLEOTIDE SEQUENCE [LARGE SCALE GENOMIC DNA]</scope>
    <source>
        <strain evidence="7 8">WDC04</strain>
    </source>
</reference>
<dbReference type="SUPFAM" id="SSF53850">
    <property type="entry name" value="Periplasmic binding protein-like II"/>
    <property type="match status" value="1"/>
</dbReference>
<dbReference type="PATRIC" id="fig|1335616.4.peg.415"/>
<dbReference type="GO" id="GO:0030288">
    <property type="term" value="C:outer membrane-bounded periplasmic space"/>
    <property type="evidence" value="ECO:0007669"/>
    <property type="project" value="TreeGrafter"/>
</dbReference>
<dbReference type="Gene3D" id="3.40.190.10">
    <property type="entry name" value="Periplasmic binding protein-like II"/>
    <property type="match status" value="2"/>
</dbReference>
<gene>
    <name evidence="7" type="ORF">WDC_0414</name>
</gene>
<dbReference type="GO" id="GO:0005576">
    <property type="term" value="C:extracellular region"/>
    <property type="evidence" value="ECO:0007669"/>
    <property type="project" value="TreeGrafter"/>
</dbReference>
<comment type="similarity">
    <text evidence="1">Belongs to the bacterial solute-binding protein 3 family.</text>
</comment>
<evidence type="ECO:0000259" key="5">
    <source>
        <dbReference type="SMART" id="SM00062"/>
    </source>
</evidence>
<accession>A0A0D1A8C3</accession>
<protein>
    <submittedName>
        <fullName evidence="7">Glutamine ABC transporter, periplasmic glutamine-binding protein</fullName>
    </submittedName>
</protein>
<dbReference type="InterPro" id="IPR001638">
    <property type="entry name" value="Solute-binding_3/MltF_N"/>
</dbReference>
<feature type="domain" description="Ionotropic glutamate receptor C-terminal" evidence="6">
    <location>
        <begin position="44"/>
        <end position="267"/>
    </location>
</feature>
<keyword evidence="3 4" id="KW-0732">Signal</keyword>
<evidence type="ECO:0000256" key="3">
    <source>
        <dbReference type="ARBA" id="ARBA00022729"/>
    </source>
</evidence>